<proteinExistence type="predicted"/>
<gene>
    <name evidence="2" type="ORF">PVAP13_6KG310400</name>
</gene>
<dbReference type="Pfam" id="PF04784">
    <property type="entry name" value="DUF547"/>
    <property type="match status" value="1"/>
</dbReference>
<comment type="caution">
    <text evidence="2">The sequence shown here is derived from an EMBL/GenBank/DDBJ whole genome shotgun (WGS) entry which is preliminary data.</text>
</comment>
<evidence type="ECO:0000313" key="3">
    <source>
        <dbReference type="Proteomes" id="UP000823388"/>
    </source>
</evidence>
<dbReference type="PANTHER" id="PTHR46248:SF18">
    <property type="entry name" value="TERNARY COMPLEX FACTOR MIP1 LEUCINE-ZIPPER DOMAIN-CONTAINING PROTEIN"/>
    <property type="match status" value="1"/>
</dbReference>
<sequence>MALSCGSWSSPAVRVYTEAGVEEELEAAKREYLQAAVGVSPAGGLAIPKLLRWHLPDFAEELRFRHLLAS</sequence>
<name>A0A8T0RF36_PANVG</name>
<evidence type="ECO:0000259" key="1">
    <source>
        <dbReference type="Pfam" id="PF04784"/>
    </source>
</evidence>
<dbReference type="Proteomes" id="UP000823388">
    <property type="component" value="Chromosome 6K"/>
</dbReference>
<reference evidence="2" key="1">
    <citation type="submission" date="2020-05" db="EMBL/GenBank/DDBJ databases">
        <title>WGS assembly of Panicum virgatum.</title>
        <authorList>
            <person name="Lovell J.T."/>
            <person name="Jenkins J."/>
            <person name="Shu S."/>
            <person name="Juenger T.E."/>
            <person name="Schmutz J."/>
        </authorList>
    </citation>
    <scope>NUCLEOTIDE SEQUENCE</scope>
    <source>
        <strain evidence="2">AP13</strain>
    </source>
</reference>
<dbReference type="PANTHER" id="PTHR46248">
    <property type="entry name" value="EXPRESSED PROTEIN"/>
    <property type="match status" value="1"/>
</dbReference>
<evidence type="ECO:0000313" key="2">
    <source>
        <dbReference type="EMBL" id="KAG2584521.1"/>
    </source>
</evidence>
<dbReference type="EMBL" id="CM029047">
    <property type="protein sequence ID" value="KAG2584521.1"/>
    <property type="molecule type" value="Genomic_DNA"/>
</dbReference>
<accession>A0A8T0RF36</accession>
<protein>
    <recommendedName>
        <fullName evidence="1">DUF547 domain-containing protein</fullName>
    </recommendedName>
</protein>
<feature type="domain" description="DUF547" evidence="1">
    <location>
        <begin position="1"/>
        <end position="33"/>
    </location>
</feature>
<dbReference type="InterPro" id="IPR006869">
    <property type="entry name" value="DUF547"/>
</dbReference>
<keyword evidence="3" id="KW-1185">Reference proteome</keyword>
<dbReference type="AlphaFoldDB" id="A0A8T0RF36"/>
<organism evidence="2 3">
    <name type="scientific">Panicum virgatum</name>
    <name type="common">Blackwell switchgrass</name>
    <dbReference type="NCBI Taxonomy" id="38727"/>
    <lineage>
        <taxon>Eukaryota</taxon>
        <taxon>Viridiplantae</taxon>
        <taxon>Streptophyta</taxon>
        <taxon>Embryophyta</taxon>
        <taxon>Tracheophyta</taxon>
        <taxon>Spermatophyta</taxon>
        <taxon>Magnoliopsida</taxon>
        <taxon>Liliopsida</taxon>
        <taxon>Poales</taxon>
        <taxon>Poaceae</taxon>
        <taxon>PACMAD clade</taxon>
        <taxon>Panicoideae</taxon>
        <taxon>Panicodae</taxon>
        <taxon>Paniceae</taxon>
        <taxon>Panicinae</taxon>
        <taxon>Panicum</taxon>
        <taxon>Panicum sect. Hiantes</taxon>
    </lineage>
</organism>